<dbReference type="NCBIfam" id="TIGR00231">
    <property type="entry name" value="small_GTP"/>
    <property type="match status" value="1"/>
</dbReference>
<evidence type="ECO:0000256" key="1">
    <source>
        <dbReference type="ARBA" id="ARBA00009978"/>
    </source>
</evidence>
<dbReference type="GO" id="GO:0016150">
    <property type="term" value="F:translation release factor activity, codon nonspecific"/>
    <property type="evidence" value="ECO:0007669"/>
    <property type="project" value="TreeGrafter"/>
</dbReference>
<dbReference type="InterPro" id="IPR031157">
    <property type="entry name" value="G_TR_CS"/>
</dbReference>
<evidence type="ECO:0000313" key="4">
    <source>
        <dbReference type="EMBL" id="SVD88323.1"/>
    </source>
</evidence>
<dbReference type="InterPro" id="IPR000795">
    <property type="entry name" value="T_Tr_GTP-bd_dom"/>
</dbReference>
<dbReference type="GO" id="GO:0005829">
    <property type="term" value="C:cytosol"/>
    <property type="evidence" value="ECO:0007669"/>
    <property type="project" value="TreeGrafter"/>
</dbReference>
<dbReference type="PROSITE" id="PS00301">
    <property type="entry name" value="G_TR_1"/>
    <property type="match status" value="1"/>
</dbReference>
<organism evidence="4">
    <name type="scientific">marine metagenome</name>
    <dbReference type="NCBI Taxonomy" id="408172"/>
    <lineage>
        <taxon>unclassified sequences</taxon>
        <taxon>metagenomes</taxon>
        <taxon>ecological metagenomes</taxon>
    </lineage>
</organism>
<comment type="similarity">
    <text evidence="1">Belongs to the TRAFAC class translation factor GTPase superfamily. Classic translation factor GTPase family. PrfC subfamily.</text>
</comment>
<dbReference type="AlphaFoldDB" id="A0A382YYQ7"/>
<evidence type="ECO:0000259" key="3">
    <source>
        <dbReference type="PROSITE" id="PS51722"/>
    </source>
</evidence>
<accession>A0A382YYQ7</accession>
<gene>
    <name evidence="4" type="ORF">METZ01_LOCUS441177</name>
</gene>
<feature type="non-terminal residue" evidence="4">
    <location>
        <position position="128"/>
    </location>
</feature>
<dbReference type="Gene3D" id="3.40.50.300">
    <property type="entry name" value="P-loop containing nucleotide triphosphate hydrolases"/>
    <property type="match status" value="1"/>
</dbReference>
<dbReference type="GO" id="GO:0005525">
    <property type="term" value="F:GTP binding"/>
    <property type="evidence" value="ECO:0007669"/>
    <property type="project" value="InterPro"/>
</dbReference>
<dbReference type="SUPFAM" id="SSF52540">
    <property type="entry name" value="P-loop containing nucleoside triphosphate hydrolases"/>
    <property type="match status" value="1"/>
</dbReference>
<name>A0A382YYQ7_9ZZZZ</name>
<dbReference type="GO" id="GO:0003924">
    <property type="term" value="F:GTPase activity"/>
    <property type="evidence" value="ECO:0007669"/>
    <property type="project" value="InterPro"/>
</dbReference>
<dbReference type="PRINTS" id="PR00315">
    <property type="entry name" value="ELONGATNFCT"/>
</dbReference>
<evidence type="ECO:0000256" key="2">
    <source>
        <dbReference type="ARBA" id="ARBA00022490"/>
    </source>
</evidence>
<dbReference type="InterPro" id="IPR005225">
    <property type="entry name" value="Small_GTP-bd"/>
</dbReference>
<protein>
    <recommendedName>
        <fullName evidence="3">Tr-type G domain-containing protein</fullName>
    </recommendedName>
</protein>
<dbReference type="PANTHER" id="PTHR43556">
    <property type="entry name" value="PEPTIDE CHAIN RELEASE FACTOR RF3"/>
    <property type="match status" value="1"/>
</dbReference>
<dbReference type="EMBL" id="UINC01179578">
    <property type="protein sequence ID" value="SVD88323.1"/>
    <property type="molecule type" value="Genomic_DNA"/>
</dbReference>
<sequence length="128" mass="14364">MANQDFLNEINKRRTFAIISHPDAGKTTITEKVLLFGRALQTAGTVKGKKSGQHAKSDWMEMEKERGISVTTSVMQFPYSDHLVNLLDTPGHEDFSEDTYRTLTAVDSCLMVIDAAKGVEDRTRKLME</sequence>
<keyword evidence="2" id="KW-0963">Cytoplasm</keyword>
<dbReference type="PROSITE" id="PS51722">
    <property type="entry name" value="G_TR_2"/>
    <property type="match status" value="1"/>
</dbReference>
<dbReference type="InterPro" id="IPR004548">
    <property type="entry name" value="PrfC"/>
</dbReference>
<dbReference type="PANTHER" id="PTHR43556:SF2">
    <property type="entry name" value="PEPTIDE CHAIN RELEASE FACTOR RF3"/>
    <property type="match status" value="1"/>
</dbReference>
<reference evidence="4" key="1">
    <citation type="submission" date="2018-05" db="EMBL/GenBank/DDBJ databases">
        <authorList>
            <person name="Lanie J.A."/>
            <person name="Ng W.-L."/>
            <person name="Kazmierczak K.M."/>
            <person name="Andrzejewski T.M."/>
            <person name="Davidsen T.M."/>
            <person name="Wayne K.J."/>
            <person name="Tettelin H."/>
            <person name="Glass J.I."/>
            <person name="Rusch D."/>
            <person name="Podicherti R."/>
            <person name="Tsui H.-C.T."/>
            <person name="Winkler M.E."/>
        </authorList>
    </citation>
    <scope>NUCLEOTIDE SEQUENCE</scope>
</reference>
<feature type="domain" description="Tr-type G" evidence="3">
    <location>
        <begin position="11"/>
        <end position="128"/>
    </location>
</feature>
<proteinExistence type="inferred from homology"/>
<dbReference type="Pfam" id="PF00009">
    <property type="entry name" value="GTP_EFTU"/>
    <property type="match status" value="1"/>
</dbReference>
<dbReference type="InterPro" id="IPR027417">
    <property type="entry name" value="P-loop_NTPase"/>
</dbReference>